<evidence type="ECO:0000256" key="1">
    <source>
        <dbReference type="ARBA" id="ARBA00000213"/>
    </source>
</evidence>
<dbReference type="InterPro" id="IPR049331">
    <property type="entry name" value="Top1B_N_bact"/>
</dbReference>
<dbReference type="Gene3D" id="3.30.66.10">
    <property type="entry name" value="DNA topoisomerase I domain"/>
    <property type="match status" value="1"/>
</dbReference>
<dbReference type="RefSeq" id="WP_091763408.1">
    <property type="nucleotide sequence ID" value="NZ_FOHB01000017.1"/>
</dbReference>
<evidence type="ECO:0000256" key="4">
    <source>
        <dbReference type="ARBA" id="ARBA00023029"/>
    </source>
</evidence>
<keyword evidence="10" id="KW-1185">Reference proteome</keyword>
<feature type="domain" description="DNA topoisomerase I catalytic core eukaryotic-type" evidence="7">
    <location>
        <begin position="82"/>
        <end position="288"/>
    </location>
</feature>
<name>A0A1H9XV81_9MICO</name>
<protein>
    <recommendedName>
        <fullName evidence="3">DNA topoisomerase</fullName>
        <ecNumber evidence="3">5.6.2.1</ecNumber>
    </recommendedName>
</protein>
<organism evidence="9 10">
    <name type="scientific">Pedococcus cremeus</name>
    <dbReference type="NCBI Taxonomy" id="587636"/>
    <lineage>
        <taxon>Bacteria</taxon>
        <taxon>Bacillati</taxon>
        <taxon>Actinomycetota</taxon>
        <taxon>Actinomycetes</taxon>
        <taxon>Micrococcales</taxon>
        <taxon>Intrasporangiaceae</taxon>
        <taxon>Pedococcus</taxon>
    </lineage>
</organism>
<evidence type="ECO:0000259" key="7">
    <source>
        <dbReference type="Pfam" id="PF01028"/>
    </source>
</evidence>
<gene>
    <name evidence="9" type="ORF">SAMN05216199_0608</name>
</gene>
<keyword evidence="5" id="KW-0238">DNA-binding</keyword>
<keyword evidence="4" id="KW-0799">Topoisomerase</keyword>
<dbReference type="Gene3D" id="3.90.15.10">
    <property type="entry name" value="Topoisomerase I, Chain A, domain 3"/>
    <property type="match status" value="1"/>
</dbReference>
<evidence type="ECO:0000256" key="5">
    <source>
        <dbReference type="ARBA" id="ARBA00023125"/>
    </source>
</evidence>
<dbReference type="EMBL" id="FOHB01000017">
    <property type="protein sequence ID" value="SES50080.1"/>
    <property type="molecule type" value="Genomic_DNA"/>
</dbReference>
<accession>A0A1H9XV81</accession>
<evidence type="ECO:0000313" key="9">
    <source>
        <dbReference type="EMBL" id="SES50080.1"/>
    </source>
</evidence>
<dbReference type="AlphaFoldDB" id="A0A1H9XV81"/>
<evidence type="ECO:0000256" key="6">
    <source>
        <dbReference type="ARBA" id="ARBA00023235"/>
    </source>
</evidence>
<dbReference type="PROSITE" id="PS52038">
    <property type="entry name" value="TOPO_IB_2"/>
    <property type="match status" value="1"/>
</dbReference>
<dbReference type="InterPro" id="IPR011010">
    <property type="entry name" value="DNA_brk_join_enz"/>
</dbReference>
<comment type="similarity">
    <text evidence="2">Belongs to the type IB topoisomerase family.</text>
</comment>
<dbReference type="Pfam" id="PF01028">
    <property type="entry name" value="Topoisom_I"/>
    <property type="match status" value="1"/>
</dbReference>
<dbReference type="EC" id="5.6.2.1" evidence="3"/>
<reference evidence="10" key="1">
    <citation type="submission" date="2016-10" db="EMBL/GenBank/DDBJ databases">
        <authorList>
            <person name="Varghese N."/>
            <person name="Submissions S."/>
        </authorList>
    </citation>
    <scope>NUCLEOTIDE SEQUENCE [LARGE SCALE GENOMIC DNA]</scope>
    <source>
        <strain evidence="10">CGMCC 1.6963</strain>
    </source>
</reference>
<dbReference type="InterPro" id="IPR014711">
    <property type="entry name" value="TopoI_cat_a-hlx-sub_euk"/>
</dbReference>
<dbReference type="PRINTS" id="PR00416">
    <property type="entry name" value="EUTPISMRASEI"/>
</dbReference>
<sequence length="358" mass="39775">MARLRTVSPNSKGWTRRRAGKGFVYLDGDGNRLPAEDVERIRSLAIPPAWKDVWICPYPNGHVQAVGTDDAGRRQYLYHPDWRVKRDRMKFDRVSEAAAKLPDARKQVLEHLGLDGMPLERASAAAVRLLDLGYFRIGSDTYADANGSFGLTTLEKRHVRAKGGKLVFCFTGKSGIEHCIEIDDVEVMAALERMRKRRGGGDRLLAYQNSRRWSSLDATLVNTYLREILAGDLTAKDFRTWHATVIAATALAMSDEPGDTKRSRQRAIKAAVQEVSEYLGNTPTIAKNSYIDPRVIDLYEDGTTIAHVARKVHDSPDVRQAELERAVLDMLASDGSDAAARAVRTRAKKTSPGSAVTR</sequence>
<dbReference type="GO" id="GO:0003917">
    <property type="term" value="F:DNA topoisomerase type I (single strand cut, ATP-independent) activity"/>
    <property type="evidence" value="ECO:0007669"/>
    <property type="project" value="UniProtKB-EC"/>
</dbReference>
<dbReference type="Gene3D" id="1.10.132.120">
    <property type="match status" value="1"/>
</dbReference>
<evidence type="ECO:0000256" key="3">
    <source>
        <dbReference type="ARBA" id="ARBA00012891"/>
    </source>
</evidence>
<proteinExistence type="inferred from homology"/>
<evidence type="ECO:0000313" key="10">
    <source>
        <dbReference type="Proteomes" id="UP000199019"/>
    </source>
</evidence>
<comment type="catalytic activity">
    <reaction evidence="1">
        <text>ATP-independent breakage of single-stranded DNA, followed by passage and rejoining.</text>
        <dbReference type="EC" id="5.6.2.1"/>
    </reaction>
</comment>
<dbReference type="GO" id="GO:0003677">
    <property type="term" value="F:DNA binding"/>
    <property type="evidence" value="ECO:0007669"/>
    <property type="project" value="UniProtKB-KW"/>
</dbReference>
<dbReference type="Proteomes" id="UP000199019">
    <property type="component" value="Unassembled WGS sequence"/>
</dbReference>
<evidence type="ECO:0000259" key="8">
    <source>
        <dbReference type="Pfam" id="PF21338"/>
    </source>
</evidence>
<dbReference type="InterPro" id="IPR013500">
    <property type="entry name" value="TopoI_cat_euk"/>
</dbReference>
<evidence type="ECO:0000256" key="2">
    <source>
        <dbReference type="ARBA" id="ARBA00006645"/>
    </source>
</evidence>
<feature type="domain" description="DNA topoisomerase IB N-terminal" evidence="8">
    <location>
        <begin position="22"/>
        <end position="69"/>
    </location>
</feature>
<dbReference type="Pfam" id="PF21338">
    <property type="entry name" value="Top1B_N_bact"/>
    <property type="match status" value="1"/>
</dbReference>
<dbReference type="InterPro" id="IPR035447">
    <property type="entry name" value="DNA_topo_I_N_sf"/>
</dbReference>
<dbReference type="SUPFAM" id="SSF56349">
    <property type="entry name" value="DNA breaking-rejoining enzymes"/>
    <property type="match status" value="1"/>
</dbReference>
<dbReference type="InterPro" id="IPR001631">
    <property type="entry name" value="TopoI"/>
</dbReference>
<keyword evidence="6 9" id="KW-0413">Isomerase</keyword>
<dbReference type="OrthoDB" id="9778962at2"/>
<dbReference type="SUPFAM" id="SSF55869">
    <property type="entry name" value="DNA topoisomerase I domain"/>
    <property type="match status" value="1"/>
</dbReference>
<dbReference type="STRING" id="587636.SAMN05216199_0608"/>
<dbReference type="GO" id="GO:0006265">
    <property type="term" value="P:DNA topological change"/>
    <property type="evidence" value="ECO:0007669"/>
    <property type="project" value="InterPro"/>
</dbReference>